<keyword evidence="9" id="KW-1185">Reference proteome</keyword>
<dbReference type="AlphaFoldDB" id="R4KIE1"/>
<evidence type="ECO:0000313" key="9">
    <source>
        <dbReference type="Proteomes" id="UP000013520"/>
    </source>
</evidence>
<dbReference type="InterPro" id="IPR013551">
    <property type="entry name" value="YicC-like_C"/>
</dbReference>
<gene>
    <name evidence="8" type="ORF">Desgi_2999</name>
</gene>
<keyword evidence="3" id="KW-0255">Endonuclease</keyword>
<dbReference type="GO" id="GO:0004521">
    <property type="term" value="F:RNA endonuclease activity"/>
    <property type="evidence" value="ECO:0007669"/>
    <property type="project" value="InterPro"/>
</dbReference>
<comment type="similarity">
    <text evidence="5">Belongs to the YicC/YloC family.</text>
</comment>
<organism evidence="8 9">
    <name type="scientific">Desulfoscipio gibsoniae DSM 7213</name>
    <dbReference type="NCBI Taxonomy" id="767817"/>
    <lineage>
        <taxon>Bacteria</taxon>
        <taxon>Bacillati</taxon>
        <taxon>Bacillota</taxon>
        <taxon>Clostridia</taxon>
        <taxon>Eubacteriales</taxon>
        <taxon>Desulfallaceae</taxon>
        <taxon>Desulfoscipio</taxon>
    </lineage>
</organism>
<dbReference type="GO" id="GO:0016787">
    <property type="term" value="F:hydrolase activity"/>
    <property type="evidence" value="ECO:0007669"/>
    <property type="project" value="UniProtKB-KW"/>
</dbReference>
<comment type="cofactor">
    <cofactor evidence="1">
        <name>a divalent metal cation</name>
        <dbReference type="ChEBI" id="CHEBI:60240"/>
    </cofactor>
</comment>
<dbReference type="EMBL" id="CP003273">
    <property type="protein sequence ID" value="AGL02384.1"/>
    <property type="molecule type" value="Genomic_DNA"/>
</dbReference>
<dbReference type="PANTHER" id="PTHR30636:SF3">
    <property type="entry name" value="UPF0701 PROTEIN YICC"/>
    <property type="match status" value="1"/>
</dbReference>
<dbReference type="NCBIfam" id="TIGR00255">
    <property type="entry name" value="YicC/YloC family endoribonuclease"/>
    <property type="match status" value="1"/>
</dbReference>
<reference evidence="8 9" key="1">
    <citation type="submission" date="2012-01" db="EMBL/GenBank/DDBJ databases">
        <title>Complete sequence of Desulfotomaculum gibsoniae DSM 7213.</title>
        <authorList>
            <consortium name="US DOE Joint Genome Institute"/>
            <person name="Lucas S."/>
            <person name="Han J."/>
            <person name="Lapidus A."/>
            <person name="Cheng J.-F."/>
            <person name="Goodwin L."/>
            <person name="Pitluck S."/>
            <person name="Peters L."/>
            <person name="Ovchinnikova G."/>
            <person name="Teshima H."/>
            <person name="Detter J.C."/>
            <person name="Han C."/>
            <person name="Tapia R."/>
            <person name="Land M."/>
            <person name="Hauser L."/>
            <person name="Kyrpides N."/>
            <person name="Ivanova N."/>
            <person name="Pagani I."/>
            <person name="Parshina S."/>
            <person name="Plugge C."/>
            <person name="Muyzer G."/>
            <person name="Kuever J."/>
            <person name="Ivanova A."/>
            <person name="Nazina T."/>
            <person name="Klenk H.-P."/>
            <person name="Brambilla E."/>
            <person name="Spring S."/>
            <person name="Stams A.F."/>
            <person name="Woyke T."/>
        </authorList>
    </citation>
    <scope>NUCLEOTIDE SEQUENCE [LARGE SCALE GENOMIC DNA]</scope>
    <source>
        <strain evidence="8 9">DSM 7213</strain>
    </source>
</reference>
<evidence type="ECO:0000256" key="3">
    <source>
        <dbReference type="ARBA" id="ARBA00022759"/>
    </source>
</evidence>
<dbReference type="HOGENOM" id="CLU_076609_1_0_9"/>
<dbReference type="OrthoDB" id="9771229at2"/>
<accession>R4KIE1</accession>
<dbReference type="RefSeq" id="WP_006520754.1">
    <property type="nucleotide sequence ID" value="NC_021184.1"/>
</dbReference>
<dbReference type="PANTHER" id="PTHR30636">
    <property type="entry name" value="UPF0701 PROTEIN YICC"/>
    <property type="match status" value="1"/>
</dbReference>
<proteinExistence type="inferred from homology"/>
<evidence type="ECO:0000259" key="6">
    <source>
        <dbReference type="Pfam" id="PF03755"/>
    </source>
</evidence>
<dbReference type="STRING" id="767817.Desgi_2999"/>
<evidence type="ECO:0000313" key="8">
    <source>
        <dbReference type="EMBL" id="AGL02384.1"/>
    </source>
</evidence>
<dbReference type="Pfam" id="PF08340">
    <property type="entry name" value="YicC-like_C"/>
    <property type="match status" value="1"/>
</dbReference>
<dbReference type="KEGG" id="dgi:Desgi_2999"/>
<evidence type="ECO:0000259" key="7">
    <source>
        <dbReference type="Pfam" id="PF08340"/>
    </source>
</evidence>
<evidence type="ECO:0000256" key="1">
    <source>
        <dbReference type="ARBA" id="ARBA00001968"/>
    </source>
</evidence>
<evidence type="ECO:0000256" key="4">
    <source>
        <dbReference type="ARBA" id="ARBA00022801"/>
    </source>
</evidence>
<keyword evidence="4" id="KW-0378">Hydrolase</keyword>
<dbReference type="InterPro" id="IPR013527">
    <property type="entry name" value="YicC-like_N"/>
</dbReference>
<dbReference type="InterPro" id="IPR005229">
    <property type="entry name" value="YicC/YloC-like"/>
</dbReference>
<feature type="domain" description="Endoribonuclease YicC-like C-terminal" evidence="7">
    <location>
        <begin position="174"/>
        <end position="292"/>
    </location>
</feature>
<dbReference type="eggNOG" id="COG1561">
    <property type="taxonomic scope" value="Bacteria"/>
</dbReference>
<feature type="domain" description="Endoribonuclease YicC-like N-terminal" evidence="6">
    <location>
        <begin position="2"/>
        <end position="156"/>
    </location>
</feature>
<evidence type="ECO:0000256" key="5">
    <source>
        <dbReference type="ARBA" id="ARBA00035648"/>
    </source>
</evidence>
<name>R4KIE1_9FIRM</name>
<sequence>MIKSMTGFGRGETISDILKINIEIKSVNHRYCEIFLRMPRSMNILEDRIKRVIQQKIARGRVDVYVNVVACGVNRVSVKVDESLAASYVQAVQELKNKLPLKGEATVTELLQLPGVFTLEEPEEDMEQWWPQLNEALEQALGGLMDMRINEGQLLAADIKERTKRIAAFVTEIAGRSPVVVEEYRERLRQRLHDLLEAGPQDQARLETEVVIFAERSSIAEEIVRLKSHLAQLADCMELNTSVGRKLDFLLQELNREINTIASKSSDLIINRTVVEVKSELEKIREQVQNIE</sequence>
<dbReference type="Proteomes" id="UP000013520">
    <property type="component" value="Chromosome"/>
</dbReference>
<keyword evidence="2" id="KW-0540">Nuclease</keyword>
<evidence type="ECO:0000256" key="2">
    <source>
        <dbReference type="ARBA" id="ARBA00022722"/>
    </source>
</evidence>
<protein>
    <submittedName>
        <fullName evidence="8">TIGR00255 family protein</fullName>
    </submittedName>
</protein>
<dbReference type="Pfam" id="PF03755">
    <property type="entry name" value="YicC-like_N"/>
    <property type="match status" value="1"/>
</dbReference>